<feature type="compositionally biased region" description="Polar residues" evidence="7">
    <location>
        <begin position="650"/>
        <end position="676"/>
    </location>
</feature>
<dbReference type="PANTHER" id="PTHR33304">
    <property type="match status" value="1"/>
</dbReference>
<dbReference type="Pfam" id="PF23121">
    <property type="entry name" value="SPOC_AIPP2"/>
    <property type="match status" value="1"/>
</dbReference>
<evidence type="ECO:0000259" key="8">
    <source>
        <dbReference type="PROSITE" id="PS50016"/>
    </source>
</evidence>
<dbReference type="InterPro" id="IPR056280">
    <property type="entry name" value="AIPP2-like_SPOC"/>
</dbReference>
<proteinExistence type="predicted"/>
<feature type="compositionally biased region" description="Basic and acidic residues" evidence="7">
    <location>
        <begin position="1214"/>
        <end position="1239"/>
    </location>
</feature>
<dbReference type="InterPro" id="IPR049914">
    <property type="entry name" value="PHD1-3/5-6"/>
</dbReference>
<evidence type="ECO:0000256" key="3">
    <source>
        <dbReference type="ARBA" id="ARBA00022833"/>
    </source>
</evidence>
<gene>
    <name evidence="9" type="ORF">VNO78_07552</name>
</gene>
<evidence type="ECO:0000256" key="5">
    <source>
        <dbReference type="ARBA" id="ARBA00023163"/>
    </source>
</evidence>
<dbReference type="InterPro" id="IPR019787">
    <property type="entry name" value="Znf_PHD-finger"/>
</dbReference>
<keyword evidence="3" id="KW-0862">Zinc</keyword>
<feature type="region of interest" description="Disordered" evidence="7">
    <location>
        <begin position="1147"/>
        <end position="1241"/>
    </location>
</feature>
<feature type="domain" description="PHD-type" evidence="8">
    <location>
        <begin position="349"/>
        <end position="400"/>
    </location>
</feature>
<evidence type="ECO:0000256" key="1">
    <source>
        <dbReference type="ARBA" id="ARBA00022723"/>
    </source>
</evidence>
<name>A0AAN9XS09_PSOTE</name>
<feature type="compositionally biased region" description="Basic and acidic residues" evidence="7">
    <location>
        <begin position="590"/>
        <end position="611"/>
    </location>
</feature>
<feature type="compositionally biased region" description="Low complexity" evidence="7">
    <location>
        <begin position="446"/>
        <end position="457"/>
    </location>
</feature>
<dbReference type="InterPro" id="IPR013083">
    <property type="entry name" value="Znf_RING/FYVE/PHD"/>
</dbReference>
<keyword evidence="10" id="KW-1185">Reference proteome</keyword>
<feature type="region of interest" description="Disordered" evidence="7">
    <location>
        <begin position="439"/>
        <end position="468"/>
    </location>
</feature>
<evidence type="ECO:0000313" key="10">
    <source>
        <dbReference type="Proteomes" id="UP001386955"/>
    </source>
</evidence>
<dbReference type="Proteomes" id="UP001386955">
    <property type="component" value="Unassembled WGS sequence"/>
</dbReference>
<organism evidence="9 10">
    <name type="scientific">Psophocarpus tetragonolobus</name>
    <name type="common">Winged bean</name>
    <name type="synonym">Dolichos tetragonolobus</name>
    <dbReference type="NCBI Taxonomy" id="3891"/>
    <lineage>
        <taxon>Eukaryota</taxon>
        <taxon>Viridiplantae</taxon>
        <taxon>Streptophyta</taxon>
        <taxon>Embryophyta</taxon>
        <taxon>Tracheophyta</taxon>
        <taxon>Spermatophyta</taxon>
        <taxon>Magnoliopsida</taxon>
        <taxon>eudicotyledons</taxon>
        <taxon>Gunneridae</taxon>
        <taxon>Pentapetalae</taxon>
        <taxon>rosids</taxon>
        <taxon>fabids</taxon>
        <taxon>Fabales</taxon>
        <taxon>Fabaceae</taxon>
        <taxon>Papilionoideae</taxon>
        <taxon>50 kb inversion clade</taxon>
        <taxon>NPAAA clade</taxon>
        <taxon>indigoferoid/millettioid clade</taxon>
        <taxon>Phaseoleae</taxon>
        <taxon>Psophocarpus</taxon>
    </lineage>
</organism>
<dbReference type="InterPro" id="IPR001965">
    <property type="entry name" value="Znf_PHD"/>
</dbReference>
<feature type="compositionally biased region" description="Polar residues" evidence="7">
    <location>
        <begin position="1195"/>
        <end position="1213"/>
    </location>
</feature>
<dbReference type="PROSITE" id="PS50016">
    <property type="entry name" value="ZF_PHD_2"/>
    <property type="match status" value="1"/>
</dbReference>
<evidence type="ECO:0000256" key="7">
    <source>
        <dbReference type="SAM" id="MobiDB-lite"/>
    </source>
</evidence>
<reference evidence="9 10" key="1">
    <citation type="submission" date="2024-01" db="EMBL/GenBank/DDBJ databases">
        <title>The genomes of 5 underutilized Papilionoideae crops provide insights into root nodulation and disease resistanc.</title>
        <authorList>
            <person name="Jiang F."/>
        </authorList>
    </citation>
    <scope>NUCLEOTIDE SEQUENCE [LARGE SCALE GENOMIC DNA]</scope>
    <source>
        <strain evidence="9">DUOXIRENSHENG_FW03</strain>
        <tissue evidence="9">Leaves</tissue>
    </source>
</reference>
<accession>A0AAN9XS09</accession>
<feature type="compositionally biased region" description="Basic and acidic residues" evidence="7">
    <location>
        <begin position="623"/>
        <end position="633"/>
    </location>
</feature>
<keyword evidence="5" id="KW-0804">Transcription</keyword>
<dbReference type="GO" id="GO:0008270">
    <property type="term" value="F:zinc ion binding"/>
    <property type="evidence" value="ECO:0007669"/>
    <property type="project" value="UniProtKB-KW"/>
</dbReference>
<keyword evidence="4" id="KW-0805">Transcription regulation</keyword>
<dbReference type="InterPro" id="IPR011011">
    <property type="entry name" value="Znf_FYVE_PHD"/>
</dbReference>
<comment type="caution">
    <text evidence="9">The sequence shown here is derived from an EMBL/GenBank/DDBJ whole genome shotgun (WGS) entry which is preliminary data.</text>
</comment>
<evidence type="ECO:0000313" key="9">
    <source>
        <dbReference type="EMBL" id="KAK7405940.1"/>
    </source>
</evidence>
<sequence>MFLIGICLTQGGGVIQCGVGLGFDFVCGKGFWDWEISFGGAFFVKKLWQCLLMWFGYKFCSLHDIEEFPDSRTSELYAYMKLNLKKIVKQSMIQNTDMRVESGTCNVCSAPCSSCMHLNHALMGSKAEEFSDENCRVGETNDQYSMDVDNAYSLRSRVCESSQHTVSEASNMQSVNSSHDALSENAESNQITVNKYQDSNQLEADDDNTSCINRASDVNLVNGGHQRNEERMIMHVERDSCSHVPEKLSECSIENSSSPLTKKREPVVSGEKCIVVKDGLIESTSKIPLKVCPKSEADTDVCDANTEDPKCSVQVGQLEKAEELVKSPGKQEPQSEDESDESDVVEHDVKVCDICGDAGREDLLAICSRCSDGAEHTYCMREMLEKVPEGDWLCEECKDAEETENKRLDVEDKKMVEVSSTSQVSVKRISDNIEVAPAAKRQSLESSTGSPKTSSPKRLVPLSRESSFKSLDKSKVKPALLIPIRNHSGGNDTEIARSASIGPRAQNQKSLLKSSSFNNINSKPRVKLVDEVVPQKSKGGSEHTSKNVEMPSRITGKSTLFKSSSLGRSNAAESKVKMLSPKSVTTQDSKGSRHLKESGAFDRKFPSRIDRPVASSVVSTPKGDQKLTPRAEISKPSAMNNNRELKVNQDGKSSALSRSMSNISRKSLEPQVSSERTLTRVDEAQQDVLPRSRETANAVDKSRDSSSDRGRPVVVTSSKNPFCQKCKEFGHALECCTAGSTQESGAEISVTASSSSKEEMDKDNILKAAIQAVLRRPEIYKKKEVSNQTDEVSTSGTELNCEVTSKDQVLVSSTLKNSISADETLEQQEVLENSTSDSSKCSSANDVKPLNSCPTDFRSKQGKSDSIGLAAGKPVVRDLSNKAVTVSTVPLKILALPEYEYTWQGIFEVHRNGKPPDLYTGLQAHLSSCASPKVLGVVNKFLPKVPLDEVSRLSTWPAQFLHGVCEDNIALYFFARDVESYERHYKGLLDHMIRNDLALKGNFDGVELLIFPSNQLPENSQRWNMLFFLWGVFRGKRISHSDSAKKICIPSLNVMPVEEKSSSAVLTMPEANCSPKCKDEESIDCDKACNALLPSTSIDLCQTTGSRNFDVNDQTHLGSQGNLQKLDSMIDSKSTLRVPTSSTLLRQEMNSNSSSLKASVLEQEQCKESKPPDAMGKSASSRIVETRTDSDISIKQENTLSLIPSEKGATSNISKDKISEKMNSDENQQRSKKKQKEDSPYIDLEANIENQETGAASNFSKDKNPLTIIVDEDLRRSKRKRQDDHYIDLEATIEDQETGAISNIYEDNISEKMDVEKDLQWLKRKQKDDHYIDLEATFQGDSSADGIHSQLPNDKVKHVDLSDTIMQGSSVSCQKIPWSEGNDREDREASGKKLKTGFSGIYGSGGRDSFNDTFKSLGNDLGSSSSVEDKGCEEACDEKIIREDLGTMERTFFPVGTQNISHSLSVLNSMSTKGVHEYNEGFQDGIPNLELALGGKMKPPPAAPKGMLPFLVGAVDRQNNRPDDLRDGQEDDGVAASLSLSLSFPSPNKEHTKAAELLPDGQRVNNSFFLFGRK</sequence>
<feature type="compositionally biased region" description="Acidic residues" evidence="7">
    <location>
        <begin position="334"/>
        <end position="343"/>
    </location>
</feature>
<evidence type="ECO:0000256" key="6">
    <source>
        <dbReference type="PROSITE-ProRule" id="PRU00146"/>
    </source>
</evidence>
<keyword evidence="2 6" id="KW-0863">Zinc-finger</keyword>
<feature type="compositionally biased region" description="Polar residues" evidence="7">
    <location>
        <begin position="555"/>
        <end position="572"/>
    </location>
</feature>
<dbReference type="GO" id="GO:0140566">
    <property type="term" value="F:histone reader activity"/>
    <property type="evidence" value="ECO:0007669"/>
    <property type="project" value="InterPro"/>
</dbReference>
<feature type="compositionally biased region" description="Polar residues" evidence="7">
    <location>
        <begin position="1147"/>
        <end position="1157"/>
    </location>
</feature>
<dbReference type="GO" id="GO:0034244">
    <property type="term" value="P:negative regulation of transcription elongation by RNA polymerase II"/>
    <property type="evidence" value="ECO:0007669"/>
    <property type="project" value="InterPro"/>
</dbReference>
<dbReference type="PANTHER" id="PTHR33304:SF51">
    <property type="entry name" value="ZINC FINGER PROTEIN, PUTATIVE-RELATED"/>
    <property type="match status" value="1"/>
</dbReference>
<feature type="region of interest" description="Disordered" evidence="7">
    <location>
        <begin position="531"/>
        <end position="716"/>
    </location>
</feature>
<dbReference type="EMBL" id="JAYMYS010000002">
    <property type="protein sequence ID" value="KAK7405940.1"/>
    <property type="molecule type" value="Genomic_DNA"/>
</dbReference>
<keyword evidence="1" id="KW-0479">Metal-binding</keyword>
<evidence type="ECO:0000256" key="4">
    <source>
        <dbReference type="ARBA" id="ARBA00023015"/>
    </source>
</evidence>
<dbReference type="Gene3D" id="3.30.40.10">
    <property type="entry name" value="Zinc/RING finger domain, C3HC4 (zinc finger)"/>
    <property type="match status" value="1"/>
</dbReference>
<feature type="region of interest" description="Disordered" evidence="7">
    <location>
        <begin position="323"/>
        <end position="344"/>
    </location>
</feature>
<feature type="compositionally biased region" description="Basic and acidic residues" evidence="7">
    <location>
        <begin position="1184"/>
        <end position="1194"/>
    </location>
</feature>
<protein>
    <recommendedName>
        <fullName evidence="8">PHD-type domain-containing protein</fullName>
    </recommendedName>
</protein>
<feature type="compositionally biased region" description="Basic and acidic residues" evidence="7">
    <location>
        <begin position="690"/>
        <end position="711"/>
    </location>
</feature>
<evidence type="ECO:0000256" key="2">
    <source>
        <dbReference type="ARBA" id="ARBA00022771"/>
    </source>
</evidence>
<dbReference type="SUPFAM" id="SSF57903">
    <property type="entry name" value="FYVE/PHD zinc finger"/>
    <property type="match status" value="1"/>
</dbReference>
<dbReference type="SMART" id="SM00249">
    <property type="entry name" value="PHD"/>
    <property type="match status" value="1"/>
</dbReference>